<sequence>MINNIPVSLLSRIGMYEVDIDGAKVKVSLVDNSDVVVAKLQELKSSLQILKTRVVGVDIKFVKCDFGGSFTAKLLVLCVGTRCLIIQLQTSEVFPETLVQFLSDETICFLGIEMSNIVRELGRRCFYHSVQGRINVKCNTGVEVGYLAAKILKKANIEKNGLAELAGEAGMDIMEPKGTCPDWNAIVFSDEEIKYAMHNAYTSYVIGNKLFSMV</sequence>
<dbReference type="EMBL" id="OIVN01001424">
    <property type="protein sequence ID" value="SPC93763.1"/>
    <property type="molecule type" value="Genomic_DNA"/>
</dbReference>
<keyword evidence="1" id="KW-0540">Nuclease</keyword>
<protein>
    <recommendedName>
        <fullName evidence="5">3'-5' exonuclease domain-containing protein</fullName>
    </recommendedName>
</protein>
<dbReference type="EMBL" id="OIVN01001244">
    <property type="protein sequence ID" value="SPC91689.1"/>
    <property type="molecule type" value="Genomic_DNA"/>
</dbReference>
<evidence type="ECO:0000256" key="2">
    <source>
        <dbReference type="ARBA" id="ARBA00022801"/>
    </source>
</evidence>
<evidence type="ECO:0000256" key="1">
    <source>
        <dbReference type="ARBA" id="ARBA00022722"/>
    </source>
</evidence>
<dbReference type="GO" id="GO:0005634">
    <property type="term" value="C:nucleus"/>
    <property type="evidence" value="ECO:0007669"/>
    <property type="project" value="TreeGrafter"/>
</dbReference>
<dbReference type="Gene3D" id="3.30.420.10">
    <property type="entry name" value="Ribonuclease H-like superfamily/Ribonuclease H"/>
    <property type="match status" value="1"/>
</dbReference>
<keyword evidence="2" id="KW-0378">Hydrolase</keyword>
<name>A0A2N9FXG9_FAGSY</name>
<evidence type="ECO:0008006" key="5">
    <source>
        <dbReference type="Google" id="ProtNLM"/>
    </source>
</evidence>
<dbReference type="InterPro" id="IPR051132">
    <property type="entry name" value="3-5_Exonuclease_domain"/>
</dbReference>
<reference evidence="3" key="1">
    <citation type="submission" date="2018-02" db="EMBL/GenBank/DDBJ databases">
        <authorList>
            <person name="Cohen D.B."/>
            <person name="Kent A.D."/>
        </authorList>
    </citation>
    <scope>NUCLEOTIDE SEQUENCE</scope>
</reference>
<dbReference type="GO" id="GO:0008408">
    <property type="term" value="F:3'-5' exonuclease activity"/>
    <property type="evidence" value="ECO:0007669"/>
    <property type="project" value="TreeGrafter"/>
</dbReference>
<dbReference type="GO" id="GO:0005737">
    <property type="term" value="C:cytoplasm"/>
    <property type="evidence" value="ECO:0007669"/>
    <property type="project" value="TreeGrafter"/>
</dbReference>
<dbReference type="AlphaFoldDB" id="A0A2N9FXG9"/>
<proteinExistence type="predicted"/>
<accession>A0A2N9FXG9</accession>
<dbReference type="PANTHER" id="PTHR13620">
    <property type="entry name" value="3-5 EXONUCLEASE"/>
    <property type="match status" value="1"/>
</dbReference>
<dbReference type="PANTHER" id="PTHR13620:SF121">
    <property type="entry name" value="EMB|CAB82946.1-RELATED"/>
    <property type="match status" value="1"/>
</dbReference>
<evidence type="ECO:0000313" key="4">
    <source>
        <dbReference type="EMBL" id="SPC93763.1"/>
    </source>
</evidence>
<evidence type="ECO:0000313" key="3">
    <source>
        <dbReference type="EMBL" id="SPC91689.1"/>
    </source>
</evidence>
<dbReference type="GO" id="GO:0003676">
    <property type="term" value="F:nucleic acid binding"/>
    <property type="evidence" value="ECO:0007669"/>
    <property type="project" value="InterPro"/>
</dbReference>
<dbReference type="InterPro" id="IPR036397">
    <property type="entry name" value="RNaseH_sf"/>
</dbReference>
<gene>
    <name evidence="3" type="ORF">FSB_LOCUS19571</name>
    <name evidence="4" type="ORF">FSB_LOCUS21645</name>
</gene>
<organism evidence="3">
    <name type="scientific">Fagus sylvatica</name>
    <name type="common">Beechnut</name>
    <dbReference type="NCBI Taxonomy" id="28930"/>
    <lineage>
        <taxon>Eukaryota</taxon>
        <taxon>Viridiplantae</taxon>
        <taxon>Streptophyta</taxon>
        <taxon>Embryophyta</taxon>
        <taxon>Tracheophyta</taxon>
        <taxon>Spermatophyta</taxon>
        <taxon>Magnoliopsida</taxon>
        <taxon>eudicotyledons</taxon>
        <taxon>Gunneridae</taxon>
        <taxon>Pentapetalae</taxon>
        <taxon>rosids</taxon>
        <taxon>fabids</taxon>
        <taxon>Fagales</taxon>
        <taxon>Fagaceae</taxon>
        <taxon>Fagus</taxon>
    </lineage>
</organism>
<dbReference type="InterPro" id="IPR012337">
    <property type="entry name" value="RNaseH-like_sf"/>
</dbReference>
<dbReference type="SUPFAM" id="SSF53098">
    <property type="entry name" value="Ribonuclease H-like"/>
    <property type="match status" value="1"/>
</dbReference>